<reference evidence="1" key="1">
    <citation type="journal article" date="2015" name="Front. Microbiol.">
        <title>Combining genomic sequencing methods to explore viral diversity and reveal potential virus-host interactions.</title>
        <authorList>
            <person name="Chow C.E."/>
            <person name="Winget D.M."/>
            <person name="White R.A.III."/>
            <person name="Hallam S.J."/>
            <person name="Suttle C.A."/>
        </authorList>
    </citation>
    <scope>NUCLEOTIDE SEQUENCE</scope>
    <source>
        <strain evidence="1">Oxic3_4</strain>
    </source>
</reference>
<name>A0A0F7LCT6_9VIRU</name>
<protein>
    <submittedName>
        <fullName evidence="1">Tail tubular protein B</fullName>
    </submittedName>
</protein>
<proteinExistence type="predicted"/>
<reference evidence="1" key="2">
    <citation type="submission" date="2015-03" db="EMBL/GenBank/DDBJ databases">
        <authorList>
            <person name="Chow C.-E.T."/>
            <person name="Winget D.M."/>
            <person name="White R.A.III."/>
            <person name="Hallam S.J."/>
            <person name="Suttle C.A."/>
        </authorList>
    </citation>
    <scope>NUCLEOTIDE SEQUENCE</scope>
    <source>
        <strain evidence="1">Oxic3_4</strain>
    </source>
</reference>
<dbReference type="EMBL" id="KR029610">
    <property type="protein sequence ID" value="AKH48891.1"/>
    <property type="molecule type" value="Genomic_DNA"/>
</dbReference>
<accession>A0A0F7LCT6</accession>
<evidence type="ECO:0000313" key="1">
    <source>
        <dbReference type="EMBL" id="AKH48891.1"/>
    </source>
</evidence>
<sequence>MNLTRPSSSHLGSARSTRLGLGALEAAHCRSSSRSASAASIASGGMMKLKQRLLNLPLSSKMLTKPVSSVLKV</sequence>
<organism evidence="1">
    <name type="scientific">uncultured marine virus</name>
    <dbReference type="NCBI Taxonomy" id="186617"/>
    <lineage>
        <taxon>Viruses</taxon>
        <taxon>environmental samples</taxon>
    </lineage>
</organism>